<feature type="compositionally biased region" description="Polar residues" evidence="1">
    <location>
        <begin position="421"/>
        <end position="434"/>
    </location>
</feature>
<sequence length="504" mass="56118">MAPYGNNVRNTPLMALGHASPLFPSPSTFVANAFPSSCASWFPNLGTSYHVTIEANNLLQLTPLEGPDQIFIGNDQGLHITSYGSSSFPYPFQPHTHLTLSHLLLDPTITKNLMSVSRFSRDNNVYFVFTTNKCLVKSHVTNVVLLKGHVGSDDLYEFPLIFMFPTDKSSILPTYLSINKLNSKSKALSTFKTFKSMVKLQLDFPIKAIQPDWGGEFGSFTKYLADLGIFHRVICAHTQHQSDVVKRKHIHNVDLGLALLIQTSLPLSYWDFAFFTVVYLINRLPYSSINFKVPYTLLFHIFRDYAFLKAFGCVCFPLPRSYHTNKLNFRSQECIFLGYSTSHNGYRCLAPGCRLYISKDVLFNESRCPFPGHFPILSSSSSHSIKVTTSSPLLFHDPILPAYLGTPPTTTGSSTFSESSLPDSVSRSQPTSHSLPEHDSSSAQSSHISGYIIYLSSSTNVSNSSNHHESSTFSSSYTSSNDQSIPTMAVHVPIKPINFHSMQT</sequence>
<evidence type="ECO:0000259" key="2">
    <source>
        <dbReference type="Pfam" id="PF25597"/>
    </source>
</evidence>
<dbReference type="Gene3D" id="3.30.420.10">
    <property type="entry name" value="Ribonuclease H-like superfamily/Ribonuclease H"/>
    <property type="match status" value="1"/>
</dbReference>
<organism evidence="3 4">
    <name type="scientific">Pisum sativum</name>
    <name type="common">Garden pea</name>
    <name type="synonym">Lathyrus oleraceus</name>
    <dbReference type="NCBI Taxonomy" id="3888"/>
    <lineage>
        <taxon>Eukaryota</taxon>
        <taxon>Viridiplantae</taxon>
        <taxon>Streptophyta</taxon>
        <taxon>Embryophyta</taxon>
        <taxon>Tracheophyta</taxon>
        <taxon>Spermatophyta</taxon>
        <taxon>Magnoliopsida</taxon>
        <taxon>eudicotyledons</taxon>
        <taxon>Gunneridae</taxon>
        <taxon>Pentapetalae</taxon>
        <taxon>rosids</taxon>
        <taxon>fabids</taxon>
        <taxon>Fabales</taxon>
        <taxon>Fabaceae</taxon>
        <taxon>Papilionoideae</taxon>
        <taxon>50 kb inversion clade</taxon>
        <taxon>NPAAA clade</taxon>
        <taxon>Hologalegina</taxon>
        <taxon>IRL clade</taxon>
        <taxon>Fabeae</taxon>
        <taxon>Lathyrus</taxon>
    </lineage>
</organism>
<protein>
    <recommendedName>
        <fullName evidence="2">Retroviral polymerase SH3-like domain-containing protein</fullName>
    </recommendedName>
</protein>
<feature type="compositionally biased region" description="Low complexity" evidence="1">
    <location>
        <begin position="409"/>
        <end position="420"/>
    </location>
</feature>
<accession>A0A9D4X6Q9</accession>
<evidence type="ECO:0000256" key="1">
    <source>
        <dbReference type="SAM" id="MobiDB-lite"/>
    </source>
</evidence>
<dbReference type="PANTHER" id="PTHR42648">
    <property type="entry name" value="TRANSPOSASE, PUTATIVE-RELATED"/>
    <property type="match status" value="1"/>
</dbReference>
<proteinExistence type="predicted"/>
<dbReference type="GO" id="GO:0003676">
    <property type="term" value="F:nucleic acid binding"/>
    <property type="evidence" value="ECO:0007669"/>
    <property type="project" value="InterPro"/>
</dbReference>
<evidence type="ECO:0000313" key="4">
    <source>
        <dbReference type="Proteomes" id="UP001058974"/>
    </source>
</evidence>
<dbReference type="Proteomes" id="UP001058974">
    <property type="component" value="Chromosome 5"/>
</dbReference>
<gene>
    <name evidence="3" type="ORF">KIW84_057731</name>
</gene>
<keyword evidence="4" id="KW-1185">Reference proteome</keyword>
<dbReference type="SUPFAM" id="SSF53098">
    <property type="entry name" value="Ribonuclease H-like"/>
    <property type="match status" value="1"/>
</dbReference>
<dbReference type="InterPro" id="IPR036397">
    <property type="entry name" value="RNaseH_sf"/>
</dbReference>
<name>A0A9D4X6Q9_PEA</name>
<dbReference type="Gramene" id="Psat05G0773100-T1">
    <property type="protein sequence ID" value="KAI5413230.1"/>
    <property type="gene ID" value="KIW84_057731"/>
</dbReference>
<dbReference type="Pfam" id="PF25597">
    <property type="entry name" value="SH3_retrovirus"/>
    <property type="match status" value="1"/>
</dbReference>
<dbReference type="EMBL" id="JAMSHJ010000005">
    <property type="protein sequence ID" value="KAI5413230.1"/>
    <property type="molecule type" value="Genomic_DNA"/>
</dbReference>
<feature type="region of interest" description="Disordered" evidence="1">
    <location>
        <begin position="409"/>
        <end position="444"/>
    </location>
</feature>
<evidence type="ECO:0000313" key="3">
    <source>
        <dbReference type="EMBL" id="KAI5413230.1"/>
    </source>
</evidence>
<comment type="caution">
    <text evidence="3">The sequence shown here is derived from an EMBL/GenBank/DDBJ whole genome shotgun (WGS) entry which is preliminary data.</text>
</comment>
<dbReference type="AlphaFoldDB" id="A0A9D4X6Q9"/>
<feature type="domain" description="Retroviral polymerase SH3-like" evidence="2">
    <location>
        <begin position="313"/>
        <end position="367"/>
    </location>
</feature>
<dbReference type="InterPro" id="IPR012337">
    <property type="entry name" value="RNaseH-like_sf"/>
</dbReference>
<reference evidence="3 4" key="1">
    <citation type="journal article" date="2022" name="Nat. Genet.">
        <title>Improved pea reference genome and pan-genome highlight genomic features and evolutionary characteristics.</title>
        <authorList>
            <person name="Yang T."/>
            <person name="Liu R."/>
            <person name="Luo Y."/>
            <person name="Hu S."/>
            <person name="Wang D."/>
            <person name="Wang C."/>
            <person name="Pandey M.K."/>
            <person name="Ge S."/>
            <person name="Xu Q."/>
            <person name="Li N."/>
            <person name="Li G."/>
            <person name="Huang Y."/>
            <person name="Saxena R.K."/>
            <person name="Ji Y."/>
            <person name="Li M."/>
            <person name="Yan X."/>
            <person name="He Y."/>
            <person name="Liu Y."/>
            <person name="Wang X."/>
            <person name="Xiang C."/>
            <person name="Varshney R.K."/>
            <person name="Ding H."/>
            <person name="Gao S."/>
            <person name="Zong X."/>
        </authorList>
    </citation>
    <scope>NUCLEOTIDE SEQUENCE [LARGE SCALE GENOMIC DNA]</scope>
    <source>
        <strain evidence="3 4">cv. Zhongwan 6</strain>
    </source>
</reference>
<dbReference type="InterPro" id="IPR039537">
    <property type="entry name" value="Retrotran_Ty1/copia-like"/>
</dbReference>
<dbReference type="InterPro" id="IPR057670">
    <property type="entry name" value="SH3_retrovirus"/>
</dbReference>
<dbReference type="PANTHER" id="PTHR42648:SF26">
    <property type="entry name" value="INTEGRASE CATALYTIC DOMAIN-CONTAINING PROTEIN"/>
    <property type="match status" value="1"/>
</dbReference>